<evidence type="ECO:0000313" key="5">
    <source>
        <dbReference type="EMBL" id="RXI01494.1"/>
    </source>
</evidence>
<dbReference type="PANTHER" id="PTHR13234:SF48">
    <property type="entry name" value="GAMMA INTERFERON RESPONSIVE LYSOSOMAL THIOL (GILT) REDUCTASE FAMILY PROTEIN"/>
    <property type="match status" value="1"/>
</dbReference>
<dbReference type="Proteomes" id="UP000290289">
    <property type="component" value="Chromosome 4"/>
</dbReference>
<dbReference type="Pfam" id="PF03227">
    <property type="entry name" value="GILT"/>
    <property type="match status" value="4"/>
</dbReference>
<comment type="caution">
    <text evidence="5">The sequence shown here is derived from an EMBL/GenBank/DDBJ whole genome shotgun (WGS) entry which is preliminary data.</text>
</comment>
<accession>A0A498K5G0</accession>
<reference evidence="5 6" key="1">
    <citation type="submission" date="2018-10" db="EMBL/GenBank/DDBJ databases">
        <title>A high-quality apple genome assembly.</title>
        <authorList>
            <person name="Hu J."/>
        </authorList>
    </citation>
    <scope>NUCLEOTIDE SEQUENCE [LARGE SCALE GENOMIC DNA]</scope>
    <source>
        <strain evidence="6">cv. HFTH1</strain>
        <tissue evidence="5">Young leaf</tissue>
    </source>
</reference>
<dbReference type="Gene3D" id="3.40.30.10">
    <property type="entry name" value="Glutaredoxin"/>
    <property type="match status" value="1"/>
</dbReference>
<dbReference type="GO" id="GO:0016671">
    <property type="term" value="F:oxidoreductase activity, acting on a sulfur group of donors, disulfide as acceptor"/>
    <property type="evidence" value="ECO:0007669"/>
    <property type="project" value="InterPro"/>
</dbReference>
<feature type="chain" id="PRO_5019727685" description="Gamma-interferon-inducible lysosomal thiol reductase" evidence="4">
    <location>
        <begin position="28"/>
        <end position="922"/>
    </location>
</feature>
<gene>
    <name evidence="5" type="ORF">DVH24_014843</name>
</gene>
<keyword evidence="4" id="KW-0732">Signal</keyword>
<dbReference type="STRING" id="3750.A0A498K5G0"/>
<dbReference type="PANTHER" id="PTHR13234">
    <property type="entry name" value="GAMMA-INTERFERON INDUCIBLE LYSOSOMAL THIOL REDUCTASE GILT"/>
    <property type="match status" value="1"/>
</dbReference>
<evidence type="ECO:0000313" key="6">
    <source>
        <dbReference type="Proteomes" id="UP000290289"/>
    </source>
</evidence>
<protein>
    <recommendedName>
        <fullName evidence="7">Gamma-interferon-inducible lysosomal thiol reductase</fullName>
    </recommendedName>
</protein>
<dbReference type="AlphaFoldDB" id="A0A498K5G0"/>
<name>A0A498K5G0_MALDO</name>
<feature type="region of interest" description="Disordered" evidence="3">
    <location>
        <begin position="882"/>
        <end position="907"/>
    </location>
</feature>
<evidence type="ECO:0000256" key="3">
    <source>
        <dbReference type="SAM" id="MobiDB-lite"/>
    </source>
</evidence>
<feature type="signal peptide" evidence="4">
    <location>
        <begin position="1"/>
        <end position="27"/>
    </location>
</feature>
<evidence type="ECO:0000256" key="1">
    <source>
        <dbReference type="ARBA" id="ARBA00005679"/>
    </source>
</evidence>
<evidence type="ECO:0000256" key="4">
    <source>
        <dbReference type="SAM" id="SignalP"/>
    </source>
</evidence>
<evidence type="ECO:0000256" key="2">
    <source>
        <dbReference type="ARBA" id="ARBA00023180"/>
    </source>
</evidence>
<proteinExistence type="inferred from homology"/>
<keyword evidence="6" id="KW-1185">Reference proteome</keyword>
<dbReference type="EMBL" id="RDQH01000330">
    <property type="protein sequence ID" value="RXI01494.1"/>
    <property type="molecule type" value="Genomic_DNA"/>
</dbReference>
<organism evidence="5 6">
    <name type="scientific">Malus domestica</name>
    <name type="common">Apple</name>
    <name type="synonym">Pyrus malus</name>
    <dbReference type="NCBI Taxonomy" id="3750"/>
    <lineage>
        <taxon>Eukaryota</taxon>
        <taxon>Viridiplantae</taxon>
        <taxon>Streptophyta</taxon>
        <taxon>Embryophyta</taxon>
        <taxon>Tracheophyta</taxon>
        <taxon>Spermatophyta</taxon>
        <taxon>Magnoliopsida</taxon>
        <taxon>eudicotyledons</taxon>
        <taxon>Gunneridae</taxon>
        <taxon>Pentapetalae</taxon>
        <taxon>rosids</taxon>
        <taxon>fabids</taxon>
        <taxon>Rosales</taxon>
        <taxon>Rosaceae</taxon>
        <taxon>Amygdaloideae</taxon>
        <taxon>Maleae</taxon>
        <taxon>Malus</taxon>
    </lineage>
</organism>
<keyword evidence="2" id="KW-0325">Glycoprotein</keyword>
<dbReference type="InterPro" id="IPR004911">
    <property type="entry name" value="Interferon-induced_GILT"/>
</dbReference>
<comment type="similarity">
    <text evidence="1">Belongs to the GILT family.</text>
</comment>
<evidence type="ECO:0008006" key="7">
    <source>
        <dbReference type="Google" id="ProtNLM"/>
    </source>
</evidence>
<sequence>MGFIRKSFRLFIFFCFLGIMVIPSAASEKVSVTLYYETLCPFCADFIVNQLVKIFQNGLISAVNLRLVPWGNAWFNPNGSFACQHGSDECLLNTIEACTISIYPDVNRHFTFIHCVERFTLGGKHGAWANCFEMTRLGTEPIDCYNSGNGYVIEGSYARETAQLKPPHRFVPWVIVNDKPLQEAHLHKLADQFVIRPNQPSKKNRFLKDMATSTYLFFTLIIASSLCSFGVSRVEPQKVTLSVYHETQCPYCATFIVKNLARIFDNGLITILNLRLHGPDVCKLNSLEACALDVLQDVNKHFALIYCIEFLAQGGANLFQLIGIAFKARFGLLKNCKCNKVIVASTRNHVYMSRNLTIEVFNAMQLEQKYANETTHLSPPLKFVPWLVLNNQPIGNIGNRTMKISLPTFARLTKVPPCRSPANQNGHGIDSVAPPSFPLEPQVADHHQKVDLTIYYGTLCSACASFIEQLLPLLISEEDLMSIINLRLVPSGNVRVEGPNDTVVCEHGQDECYLNSIQACAISVWPNVKQHLPFISCVEYLAVKEHRLKEDVWKYCCQIHNMSHEPLLTCYKSGYERKDYQNFERYVCEAYEGYPKPRTCSRFIAPPGLLSWSSSAETTNFAIRSYILNLLLLRAALLLTQRTESNADHEHATAAIKELVQSLTTTPNPPLFQKAFVAKELFSLLILTSLLIVCVSCSSFEDQGSKVPPSPKSRKLIEAPSAIPRPPTKAKKVDLTLYYETLCPFCAQFIVNGLSKVFDTDLINIVNLRLVPYGNAHIQGPNSTIVCQHGPDECYLNSIEACAINSYPDATQHFKFIHCIENQTIQGKQSKDEWKSCSQQLGMDPKPVQDCYDSGLEKKSYQNFVPIVCAAYKGSPKPEACKPLPPNINSTDKENSTGQRCYKGEEHQEQLKLPLPVPYHYE</sequence>